<evidence type="ECO:0000313" key="1">
    <source>
        <dbReference type="EMBL" id="CAL5219547.1"/>
    </source>
</evidence>
<proteinExistence type="predicted"/>
<organism evidence="1 2">
    <name type="scientific">Coccomyxa viridis</name>
    <dbReference type="NCBI Taxonomy" id="1274662"/>
    <lineage>
        <taxon>Eukaryota</taxon>
        <taxon>Viridiplantae</taxon>
        <taxon>Chlorophyta</taxon>
        <taxon>core chlorophytes</taxon>
        <taxon>Trebouxiophyceae</taxon>
        <taxon>Trebouxiophyceae incertae sedis</taxon>
        <taxon>Coccomyxaceae</taxon>
        <taxon>Coccomyxa</taxon>
    </lineage>
</organism>
<sequence length="326" mass="35514">MQDIGVSHYYVVVKSQNGDLMQWEFGPVGGDSTLGRKAEATAAGLLRNPFVRDGKQRRQPAEIREAKVTELPPKHMYVGKTHLSVNDIRSFNNIQRLVYELNENDCRHYVDRICRYTTGVNAATALCKRHVYNLGRQQAQWSDSLVTVAQILTDVANWPRVKAATQMSLAFAGAWTSRAMFSRLSPQLLPRVQPLSLAVPAPRTVVQRTLQRRPIAMATAVGAAYTAGRAPVVQDVGSRMGDGLRGMAMNLCASTAMMGQSAIRGLTCGAQEVITVAGNALSSGSAGPRGMLQRGTALQAAPRFRTRLALPQLRFPGRRQAALVTT</sequence>
<comment type="caution">
    <text evidence="1">The sequence shown here is derived from an EMBL/GenBank/DDBJ whole genome shotgun (WGS) entry which is preliminary data.</text>
</comment>
<evidence type="ECO:0000313" key="2">
    <source>
        <dbReference type="Proteomes" id="UP001497392"/>
    </source>
</evidence>
<accession>A0ABP1FNC0</accession>
<reference evidence="1 2" key="1">
    <citation type="submission" date="2024-06" db="EMBL/GenBank/DDBJ databases">
        <authorList>
            <person name="Kraege A."/>
            <person name="Thomma B."/>
        </authorList>
    </citation>
    <scope>NUCLEOTIDE SEQUENCE [LARGE SCALE GENOMIC DNA]</scope>
</reference>
<keyword evidence="2" id="KW-1185">Reference proteome</keyword>
<dbReference type="EMBL" id="CAXHTA020000002">
    <property type="protein sequence ID" value="CAL5219547.1"/>
    <property type="molecule type" value="Genomic_DNA"/>
</dbReference>
<name>A0ABP1FNC0_9CHLO</name>
<protein>
    <submittedName>
        <fullName evidence="1">G1401 protein</fullName>
    </submittedName>
</protein>
<gene>
    <name evidence="1" type="primary">g1401</name>
    <name evidence="1" type="ORF">VP750_LOCUS1206</name>
</gene>
<dbReference type="Proteomes" id="UP001497392">
    <property type="component" value="Unassembled WGS sequence"/>
</dbReference>